<dbReference type="Proteomes" id="UP000603141">
    <property type="component" value="Unassembled WGS sequence"/>
</dbReference>
<name>A0A934SBC7_9BACT</name>
<organism evidence="1 2">
    <name type="scientific">Luteolibacter pohnpeiensis</name>
    <dbReference type="NCBI Taxonomy" id="454153"/>
    <lineage>
        <taxon>Bacteria</taxon>
        <taxon>Pseudomonadati</taxon>
        <taxon>Verrucomicrobiota</taxon>
        <taxon>Verrucomicrobiia</taxon>
        <taxon>Verrucomicrobiales</taxon>
        <taxon>Verrucomicrobiaceae</taxon>
        <taxon>Luteolibacter</taxon>
    </lineage>
</organism>
<proteinExistence type="predicted"/>
<gene>
    <name evidence="1" type="ORF">JIN85_20890</name>
</gene>
<dbReference type="EMBL" id="JAENIJ010000168">
    <property type="protein sequence ID" value="MBK1884880.1"/>
    <property type="molecule type" value="Genomic_DNA"/>
</dbReference>
<comment type="caution">
    <text evidence="1">The sequence shown here is derived from an EMBL/GenBank/DDBJ whole genome shotgun (WGS) entry which is preliminary data.</text>
</comment>
<keyword evidence="2" id="KW-1185">Reference proteome</keyword>
<dbReference type="RefSeq" id="WP_200274459.1">
    <property type="nucleotide sequence ID" value="NZ_JAENIJ010000168.1"/>
</dbReference>
<sequence>MKTTTNPSPSPSLFLGIDVDKSDLFCHLIGHKEPLSERFDNTPKGIANLIQWLAKLA</sequence>
<evidence type="ECO:0000313" key="1">
    <source>
        <dbReference type="EMBL" id="MBK1884880.1"/>
    </source>
</evidence>
<reference evidence="1" key="1">
    <citation type="submission" date="2021-01" db="EMBL/GenBank/DDBJ databases">
        <title>Modified the classification status of verrucomicrobia.</title>
        <authorList>
            <person name="Feng X."/>
        </authorList>
    </citation>
    <scope>NUCLEOTIDE SEQUENCE</scope>
    <source>
        <strain evidence="1">KCTC 22041</strain>
    </source>
</reference>
<protein>
    <submittedName>
        <fullName evidence="1">Uncharacterized protein</fullName>
    </submittedName>
</protein>
<evidence type="ECO:0000313" key="2">
    <source>
        <dbReference type="Proteomes" id="UP000603141"/>
    </source>
</evidence>
<accession>A0A934SBC7</accession>
<dbReference type="AlphaFoldDB" id="A0A934SBC7"/>